<feature type="compositionally biased region" description="Basic and acidic residues" evidence="1">
    <location>
        <begin position="415"/>
        <end position="438"/>
    </location>
</feature>
<feature type="region of interest" description="Disordered" evidence="1">
    <location>
        <begin position="753"/>
        <end position="790"/>
    </location>
</feature>
<organism evidence="2 3">
    <name type="scientific">Phytophthora lilii</name>
    <dbReference type="NCBI Taxonomy" id="2077276"/>
    <lineage>
        <taxon>Eukaryota</taxon>
        <taxon>Sar</taxon>
        <taxon>Stramenopiles</taxon>
        <taxon>Oomycota</taxon>
        <taxon>Peronosporomycetes</taxon>
        <taxon>Peronosporales</taxon>
        <taxon>Peronosporaceae</taxon>
        <taxon>Phytophthora</taxon>
    </lineage>
</organism>
<feature type="region of interest" description="Disordered" evidence="1">
    <location>
        <begin position="347"/>
        <end position="367"/>
    </location>
</feature>
<dbReference type="Proteomes" id="UP001165083">
    <property type="component" value="Unassembled WGS sequence"/>
</dbReference>
<dbReference type="AlphaFoldDB" id="A0A9W6X3F7"/>
<feature type="compositionally biased region" description="Polar residues" evidence="1">
    <location>
        <begin position="439"/>
        <end position="453"/>
    </location>
</feature>
<feature type="compositionally biased region" description="Low complexity" evidence="1">
    <location>
        <begin position="165"/>
        <end position="182"/>
    </location>
</feature>
<accession>A0A9W6X3F7</accession>
<feature type="region of interest" description="Disordered" evidence="1">
    <location>
        <begin position="61"/>
        <end position="92"/>
    </location>
</feature>
<feature type="compositionally biased region" description="Basic and acidic residues" evidence="1">
    <location>
        <begin position="488"/>
        <end position="502"/>
    </location>
</feature>
<feature type="region of interest" description="Disordered" evidence="1">
    <location>
        <begin position="1061"/>
        <end position="1118"/>
    </location>
</feature>
<feature type="compositionally biased region" description="Low complexity" evidence="1">
    <location>
        <begin position="1"/>
        <end position="20"/>
    </location>
</feature>
<feature type="compositionally biased region" description="Polar residues" evidence="1">
    <location>
        <begin position="528"/>
        <end position="541"/>
    </location>
</feature>
<evidence type="ECO:0000313" key="2">
    <source>
        <dbReference type="EMBL" id="GMF28796.1"/>
    </source>
</evidence>
<feature type="compositionally biased region" description="Low complexity" evidence="1">
    <location>
        <begin position="82"/>
        <end position="92"/>
    </location>
</feature>
<dbReference type="OrthoDB" id="128928at2759"/>
<feature type="compositionally biased region" description="Low complexity" evidence="1">
    <location>
        <begin position="504"/>
        <end position="516"/>
    </location>
</feature>
<feature type="region of interest" description="Disordered" evidence="1">
    <location>
        <begin position="885"/>
        <end position="907"/>
    </location>
</feature>
<sequence>MMAATSSSASGGAGGLASTTEARVEAGGGADDEFGSFAAAERLSDPFGDVYGADADFGDFVEGASGQKPDEATGSSSLLEFSPLTGPAASAPPTLLPSISGEVDPFADITGGRGAADNGQTTGTIGVGGDSLSSVAAAPTSTPSATSAILDLVWGNTSQEMNPLASSTASVGSASGGRRTASNPSGFTLPPPPSSKFATFPQAASTPEASTGDLLSFSPVQASAPSDPFFGISNDTTETSAAPAFGDDDLLALATETPLSTTSSSAPTSLHGSFASLHEAAKPPLASPTTPGSVEFTSSPRDPFAERTTRSFGSLNSSFVSAGAAEEPSGKHASFGAITTAAAGITESTSSSVTPSPSSAPPSLRSSFKNTDGFMGFSSSAGTSDEVDPFAEAGLAAPEEVPLAEALAAWNTSADSDKNDDQERSVEQEEVAGKEQKQTESLSSDCQRSMSSNGEKDNTFFAGDQAATASTDSALDAWHNVATFSVSEHTEVDDSAHTREQELADSTATDDFAAAPDSETITRQSLMFSGSTDSAVESSETSIHRAIPTEENDSEVHALGLQDGAFDDDESESDENDVQLVSGDERAEGKDKEYVVETKDPFNPSPVNVPSFSVPALDSVAIEPLRNDVLVNDSSPQHDSFSGLRAIGTAEFAGDFNYAGVKEAKSIQDQPSKLDENDDFGDFGGFEATSPAVSAPTVSNTPAAWGSFPSPTPAKDMPIEDEDDGFGDFSVAAPPAPATFEDDGFADFAQSTEAGGDDEFGDFGDFAQSSTDNADDFTDFQHSTSGGAEGDDNDFGDFAPAAAPMVPAAAVAAPPLSKNELSSFFKEAFPTRPVPTASLDQPSSPRDMKDLDVVQEPSADFVQDVFRSMWDEYISIVAATGRQSASSSGSISSAPETSDSGERVRLGEKTARASKYLKYVLSEKIQEASRQNGIFPHGSERHQMYVGYAASGDANRMRAALKELQDALFHNSVNDAMMRIAKQAALSAKAKIAEQAAQQQASSRGGSLFSTTRHLLSRGGSATSGHGPGSSGNDNKADHAGADTPTGASVQKLARFSFTNAHDEATNSHRGANAEERGSEGSDHTGHSSGSDSEVSAAAGDSRTRSQTNSGSSNGGLMKKFQDRFSFASSRHRPRFVSLRRKGQSGEEVRKMELNLDAISGGLDEVKWKCAMFLYDVEEVAHVAPSQISILAYPSKQPLTGKTDRSALTKLVKPDTVWTVDIGANNSDMLNEW</sequence>
<feature type="region of interest" description="Disordered" evidence="1">
    <location>
        <begin position="528"/>
        <end position="591"/>
    </location>
</feature>
<dbReference type="EMBL" id="BSXW01000736">
    <property type="protein sequence ID" value="GMF28796.1"/>
    <property type="molecule type" value="Genomic_DNA"/>
</dbReference>
<feature type="region of interest" description="Disordered" evidence="1">
    <location>
        <begin position="162"/>
        <end position="214"/>
    </location>
</feature>
<feature type="region of interest" description="Disordered" evidence="1">
    <location>
        <begin position="412"/>
        <end position="464"/>
    </location>
</feature>
<evidence type="ECO:0000313" key="3">
    <source>
        <dbReference type="Proteomes" id="UP001165083"/>
    </source>
</evidence>
<feature type="compositionally biased region" description="Low complexity" evidence="1">
    <location>
        <begin position="885"/>
        <end position="894"/>
    </location>
</feature>
<comment type="caution">
    <text evidence="2">The sequence shown here is derived from an EMBL/GenBank/DDBJ whole genome shotgun (WGS) entry which is preliminary data.</text>
</comment>
<name>A0A9W6X3F7_9STRA</name>
<evidence type="ECO:0000256" key="1">
    <source>
        <dbReference type="SAM" id="MobiDB-lite"/>
    </source>
</evidence>
<feature type="region of interest" description="Disordered" evidence="1">
    <location>
        <begin position="281"/>
        <end position="310"/>
    </location>
</feature>
<protein>
    <submittedName>
        <fullName evidence="2">Unnamed protein product</fullName>
    </submittedName>
</protein>
<keyword evidence="3" id="KW-1185">Reference proteome</keyword>
<feature type="compositionally biased region" description="Polar residues" evidence="1">
    <location>
        <begin position="287"/>
        <end position="300"/>
    </location>
</feature>
<reference evidence="2" key="1">
    <citation type="submission" date="2023-04" db="EMBL/GenBank/DDBJ databases">
        <title>Phytophthora lilii NBRC 32176.</title>
        <authorList>
            <person name="Ichikawa N."/>
            <person name="Sato H."/>
            <person name="Tonouchi N."/>
        </authorList>
    </citation>
    <scope>NUCLEOTIDE SEQUENCE</scope>
    <source>
        <strain evidence="2">NBRC 32176</strain>
    </source>
</reference>
<feature type="region of interest" description="Disordered" evidence="1">
    <location>
        <begin position="1017"/>
        <end position="1046"/>
    </location>
</feature>
<feature type="region of interest" description="Disordered" evidence="1">
    <location>
        <begin position="1"/>
        <end position="33"/>
    </location>
</feature>
<feature type="region of interest" description="Disordered" evidence="1">
    <location>
        <begin position="488"/>
        <end position="516"/>
    </location>
</feature>
<proteinExistence type="predicted"/>
<feature type="region of interest" description="Disordered" evidence="1">
    <location>
        <begin position="692"/>
        <end position="715"/>
    </location>
</feature>
<gene>
    <name evidence="2" type="ORF">Plil01_001216000</name>
</gene>
<feature type="compositionally biased region" description="Basic and acidic residues" evidence="1">
    <location>
        <begin position="1061"/>
        <end position="1086"/>
    </location>
</feature>
<feature type="compositionally biased region" description="Acidic residues" evidence="1">
    <location>
        <begin position="565"/>
        <end position="577"/>
    </location>
</feature>